<evidence type="ECO:0000256" key="11">
    <source>
        <dbReference type="SAM" id="Phobius"/>
    </source>
</evidence>
<dbReference type="Pfam" id="PF00001">
    <property type="entry name" value="7tm_1"/>
    <property type="match status" value="1"/>
</dbReference>
<dbReference type="PRINTS" id="PR00237">
    <property type="entry name" value="GPCRRHODOPSN"/>
</dbReference>
<comment type="caution">
    <text evidence="13">The sequence shown here is derived from an EMBL/GenBank/DDBJ whole genome shotgun (WGS) entry which is preliminary data.</text>
</comment>
<keyword evidence="7 9" id="KW-0675">Receptor</keyword>
<feature type="transmembrane region" description="Helical" evidence="11">
    <location>
        <begin position="176"/>
        <end position="203"/>
    </location>
</feature>
<feature type="transmembrane region" description="Helical" evidence="11">
    <location>
        <begin position="125"/>
        <end position="147"/>
    </location>
</feature>
<evidence type="ECO:0000256" key="6">
    <source>
        <dbReference type="ARBA" id="ARBA00023136"/>
    </source>
</evidence>
<name>A0A9D4QFP9_RHISA</name>
<sequence>MNVKKEAKKNDENVSTPSRKRPQSNTAVERRSRLIPFLELVVAHVSILTILAISFERYYAICQPLKAGYTCTKTRALGIITALWLLSTLVTSPMLLVSQYGWVEYYDGSTVPSCGTSFGRPWRRLYIVATMALLFALPFFVLVIVYASIACQLVRQRAIGSTPVPEEAHLQARRQLVFMLVAVVVSFFVCLLPYRMLILWIIVSPAPVEAQCQIV</sequence>
<evidence type="ECO:0000256" key="7">
    <source>
        <dbReference type="ARBA" id="ARBA00023170"/>
    </source>
</evidence>
<dbReference type="Proteomes" id="UP000821837">
    <property type="component" value="Chromosome 1"/>
</dbReference>
<accession>A0A9D4QFP9</accession>
<keyword evidence="8 9" id="KW-0807">Transducer</keyword>
<keyword evidence="14" id="KW-1185">Reference proteome</keyword>
<evidence type="ECO:0000256" key="5">
    <source>
        <dbReference type="ARBA" id="ARBA00023040"/>
    </source>
</evidence>
<comment type="similarity">
    <text evidence="2 9">Belongs to the G-protein coupled receptor 1 family.</text>
</comment>
<keyword evidence="3 9" id="KW-0812">Transmembrane</keyword>
<evidence type="ECO:0000256" key="1">
    <source>
        <dbReference type="ARBA" id="ARBA00004141"/>
    </source>
</evidence>
<comment type="subcellular location">
    <subcellularLocation>
        <location evidence="1">Membrane</location>
        <topology evidence="1">Multi-pass membrane protein</topology>
    </subcellularLocation>
</comment>
<proteinExistence type="inferred from homology"/>
<keyword evidence="6 11" id="KW-0472">Membrane</keyword>
<reference evidence="13" key="1">
    <citation type="journal article" date="2020" name="Cell">
        <title>Large-Scale Comparative Analyses of Tick Genomes Elucidate Their Genetic Diversity and Vector Capacities.</title>
        <authorList>
            <consortium name="Tick Genome and Microbiome Consortium (TIGMIC)"/>
            <person name="Jia N."/>
            <person name="Wang J."/>
            <person name="Shi W."/>
            <person name="Du L."/>
            <person name="Sun Y."/>
            <person name="Zhan W."/>
            <person name="Jiang J.F."/>
            <person name="Wang Q."/>
            <person name="Zhang B."/>
            <person name="Ji P."/>
            <person name="Bell-Sakyi L."/>
            <person name="Cui X.M."/>
            <person name="Yuan T.T."/>
            <person name="Jiang B.G."/>
            <person name="Yang W.F."/>
            <person name="Lam T.T."/>
            <person name="Chang Q.C."/>
            <person name="Ding S.J."/>
            <person name="Wang X.J."/>
            <person name="Zhu J.G."/>
            <person name="Ruan X.D."/>
            <person name="Zhao L."/>
            <person name="Wei J.T."/>
            <person name="Ye R.Z."/>
            <person name="Que T.C."/>
            <person name="Du C.H."/>
            <person name="Zhou Y.H."/>
            <person name="Cheng J.X."/>
            <person name="Dai P.F."/>
            <person name="Guo W.B."/>
            <person name="Han X.H."/>
            <person name="Huang E.J."/>
            <person name="Li L.F."/>
            <person name="Wei W."/>
            <person name="Gao Y.C."/>
            <person name="Liu J.Z."/>
            <person name="Shao H.Z."/>
            <person name="Wang X."/>
            <person name="Wang C.C."/>
            <person name="Yang T.C."/>
            <person name="Huo Q.B."/>
            <person name="Li W."/>
            <person name="Chen H.Y."/>
            <person name="Chen S.E."/>
            <person name="Zhou L.G."/>
            <person name="Ni X.B."/>
            <person name="Tian J.H."/>
            <person name="Sheng Y."/>
            <person name="Liu T."/>
            <person name="Pan Y.S."/>
            <person name="Xia L.Y."/>
            <person name="Li J."/>
            <person name="Zhao F."/>
            <person name="Cao W.C."/>
        </authorList>
    </citation>
    <scope>NUCLEOTIDE SEQUENCE</scope>
    <source>
        <strain evidence="13">Rsan-2018</strain>
    </source>
</reference>
<dbReference type="InterPro" id="IPR017452">
    <property type="entry name" value="GPCR_Rhodpsn_7TM"/>
</dbReference>
<gene>
    <name evidence="13" type="ORF">HPB52_002767</name>
</gene>
<dbReference type="GO" id="GO:0004930">
    <property type="term" value="F:G protein-coupled receptor activity"/>
    <property type="evidence" value="ECO:0007669"/>
    <property type="project" value="UniProtKB-KW"/>
</dbReference>
<evidence type="ECO:0000256" key="3">
    <source>
        <dbReference type="ARBA" id="ARBA00022692"/>
    </source>
</evidence>
<reference evidence="13" key="2">
    <citation type="submission" date="2021-09" db="EMBL/GenBank/DDBJ databases">
        <authorList>
            <person name="Jia N."/>
            <person name="Wang J."/>
            <person name="Shi W."/>
            <person name="Du L."/>
            <person name="Sun Y."/>
            <person name="Zhan W."/>
            <person name="Jiang J."/>
            <person name="Wang Q."/>
            <person name="Zhang B."/>
            <person name="Ji P."/>
            <person name="Sakyi L.B."/>
            <person name="Cui X."/>
            <person name="Yuan T."/>
            <person name="Jiang B."/>
            <person name="Yang W."/>
            <person name="Lam T.T.-Y."/>
            <person name="Chang Q."/>
            <person name="Ding S."/>
            <person name="Wang X."/>
            <person name="Zhu J."/>
            <person name="Ruan X."/>
            <person name="Zhao L."/>
            <person name="Wei J."/>
            <person name="Que T."/>
            <person name="Du C."/>
            <person name="Cheng J."/>
            <person name="Dai P."/>
            <person name="Han X."/>
            <person name="Huang E."/>
            <person name="Gao Y."/>
            <person name="Liu J."/>
            <person name="Shao H."/>
            <person name="Ye R."/>
            <person name="Li L."/>
            <person name="Wei W."/>
            <person name="Wang X."/>
            <person name="Wang C."/>
            <person name="Huo Q."/>
            <person name="Li W."/>
            <person name="Guo W."/>
            <person name="Chen H."/>
            <person name="Chen S."/>
            <person name="Zhou L."/>
            <person name="Zhou L."/>
            <person name="Ni X."/>
            <person name="Tian J."/>
            <person name="Zhou Y."/>
            <person name="Sheng Y."/>
            <person name="Liu T."/>
            <person name="Pan Y."/>
            <person name="Xia L."/>
            <person name="Li J."/>
            <person name="Zhao F."/>
            <person name="Cao W."/>
        </authorList>
    </citation>
    <scope>NUCLEOTIDE SEQUENCE</scope>
    <source>
        <strain evidence="13">Rsan-2018</strain>
        <tissue evidence="13">Larvae</tissue>
    </source>
</reference>
<feature type="domain" description="G-protein coupled receptors family 1 profile" evidence="12">
    <location>
        <begin position="33"/>
        <end position="215"/>
    </location>
</feature>
<dbReference type="SUPFAM" id="SSF81321">
    <property type="entry name" value="Family A G protein-coupled receptor-like"/>
    <property type="match status" value="1"/>
</dbReference>
<keyword evidence="5 9" id="KW-0297">G-protein coupled receptor</keyword>
<dbReference type="GO" id="GO:0005886">
    <property type="term" value="C:plasma membrane"/>
    <property type="evidence" value="ECO:0007669"/>
    <property type="project" value="TreeGrafter"/>
</dbReference>
<dbReference type="PANTHER" id="PTHR24243">
    <property type="entry name" value="G-PROTEIN COUPLED RECEPTOR"/>
    <property type="match status" value="1"/>
</dbReference>
<dbReference type="AlphaFoldDB" id="A0A9D4QFP9"/>
<evidence type="ECO:0000256" key="9">
    <source>
        <dbReference type="RuleBase" id="RU000688"/>
    </source>
</evidence>
<dbReference type="InterPro" id="IPR000276">
    <property type="entry name" value="GPCR_Rhodpsn"/>
</dbReference>
<dbReference type="PROSITE" id="PS00237">
    <property type="entry name" value="G_PROTEIN_RECEP_F1_1"/>
    <property type="match status" value="1"/>
</dbReference>
<dbReference type="Gene3D" id="1.20.1070.10">
    <property type="entry name" value="Rhodopsin 7-helix transmembrane proteins"/>
    <property type="match status" value="1"/>
</dbReference>
<evidence type="ECO:0000256" key="2">
    <source>
        <dbReference type="ARBA" id="ARBA00010663"/>
    </source>
</evidence>
<feature type="transmembrane region" description="Helical" evidence="11">
    <location>
        <begin position="76"/>
        <end position="96"/>
    </location>
</feature>
<evidence type="ECO:0000259" key="12">
    <source>
        <dbReference type="PROSITE" id="PS50262"/>
    </source>
</evidence>
<dbReference type="VEuPathDB" id="VectorBase:RSAN_054785"/>
<evidence type="ECO:0000256" key="4">
    <source>
        <dbReference type="ARBA" id="ARBA00022989"/>
    </source>
</evidence>
<dbReference type="PROSITE" id="PS50262">
    <property type="entry name" value="G_PROTEIN_RECEP_F1_2"/>
    <property type="match status" value="1"/>
</dbReference>
<evidence type="ECO:0000313" key="13">
    <source>
        <dbReference type="EMBL" id="KAH7982044.1"/>
    </source>
</evidence>
<evidence type="ECO:0000313" key="14">
    <source>
        <dbReference type="Proteomes" id="UP000821837"/>
    </source>
</evidence>
<dbReference type="PANTHER" id="PTHR24243:SF233">
    <property type="entry name" value="THYROTROPIN-RELEASING HORMONE RECEPTOR"/>
    <property type="match status" value="1"/>
</dbReference>
<protein>
    <recommendedName>
        <fullName evidence="12">G-protein coupled receptors family 1 profile domain-containing protein</fullName>
    </recommendedName>
</protein>
<keyword evidence="4 11" id="KW-1133">Transmembrane helix</keyword>
<feature type="region of interest" description="Disordered" evidence="10">
    <location>
        <begin position="1"/>
        <end position="27"/>
    </location>
</feature>
<feature type="compositionally biased region" description="Polar residues" evidence="10">
    <location>
        <begin position="13"/>
        <end position="27"/>
    </location>
</feature>
<feature type="transmembrane region" description="Helical" evidence="11">
    <location>
        <begin position="34"/>
        <end position="55"/>
    </location>
</feature>
<dbReference type="EMBL" id="JABSTV010001245">
    <property type="protein sequence ID" value="KAH7982044.1"/>
    <property type="molecule type" value="Genomic_DNA"/>
</dbReference>
<evidence type="ECO:0000256" key="10">
    <source>
        <dbReference type="SAM" id="MobiDB-lite"/>
    </source>
</evidence>
<feature type="compositionally biased region" description="Basic and acidic residues" evidence="10">
    <location>
        <begin position="1"/>
        <end position="12"/>
    </location>
</feature>
<evidence type="ECO:0000256" key="8">
    <source>
        <dbReference type="ARBA" id="ARBA00023224"/>
    </source>
</evidence>
<organism evidence="13 14">
    <name type="scientific">Rhipicephalus sanguineus</name>
    <name type="common">Brown dog tick</name>
    <name type="synonym">Ixodes sanguineus</name>
    <dbReference type="NCBI Taxonomy" id="34632"/>
    <lineage>
        <taxon>Eukaryota</taxon>
        <taxon>Metazoa</taxon>
        <taxon>Ecdysozoa</taxon>
        <taxon>Arthropoda</taxon>
        <taxon>Chelicerata</taxon>
        <taxon>Arachnida</taxon>
        <taxon>Acari</taxon>
        <taxon>Parasitiformes</taxon>
        <taxon>Ixodida</taxon>
        <taxon>Ixodoidea</taxon>
        <taxon>Ixodidae</taxon>
        <taxon>Rhipicephalinae</taxon>
        <taxon>Rhipicephalus</taxon>
        <taxon>Rhipicephalus</taxon>
    </lineage>
</organism>